<keyword evidence="6 12" id="KW-0479">Metal-binding</keyword>
<evidence type="ECO:0000313" key="14">
    <source>
        <dbReference type="EMBL" id="QCF24906.1"/>
    </source>
</evidence>
<evidence type="ECO:0000259" key="13">
    <source>
        <dbReference type="PROSITE" id="PS50880"/>
    </source>
</evidence>
<evidence type="ECO:0000256" key="12">
    <source>
        <dbReference type="HAMAP-Rule" id="MF_00974"/>
    </source>
</evidence>
<dbReference type="AlphaFoldDB" id="A0A4P7XDL1"/>
<dbReference type="RefSeq" id="WP_136546587.1">
    <property type="nucleotide sequence ID" value="NZ_CP031093.1"/>
</dbReference>
<dbReference type="Gene3D" id="3.40.1360.10">
    <property type="match status" value="1"/>
</dbReference>
<dbReference type="InterPro" id="IPR050219">
    <property type="entry name" value="DnaG_primase"/>
</dbReference>
<keyword evidence="11 12" id="KW-0804">Transcription</keyword>
<dbReference type="GO" id="GO:0003899">
    <property type="term" value="F:DNA-directed RNA polymerase activity"/>
    <property type="evidence" value="ECO:0007669"/>
    <property type="project" value="UniProtKB-UniRule"/>
</dbReference>
<sequence length="553" mass="62378">MSGMIPQRFIDDLLERIDLVELVGSRVTLKKAGRNYKACCPFHEERTPSFNVRPDKGFYHCFGCGAHGDAISFLRESDHLGFTEAVEELAKRAGLEVPYDQAAREEIRQVRTLTQALETATDFYCNALQQHPGSALAREYIRNRGLNQDIVERYRVGFAPPEGDALARNVDAETRKTLLETHTLSDRYGSVRDLFRNRIMFPIRNSRGRTIGFGGRTLGDDKAKYINSPESDAFHKSREIYGLYEAMQARRQIDKLLVVEGYMDVIALAQHGIDYAVATLGTATNSESLGALLKQARHLVFCFDGDTAGHRAADKALDNALEMLADGMHLQFLILPPGEDPDSLVRKEGAEAFRKRIDEAAPLSRYLFERQSEGLDLTLPEHQGELRARVEPLIRRMPRSTLSQGMWQEMIRLCSRPAFRSRGFSREFGKKGPPIIQGPPLKAGPRKEKTLCLALFYNPALAAQAHPHLAKENDLGVSAAFAEWLLEREIMTQDEVMARLATDTAARQRFYNMFDGIEHFLDEESVCREALDSLETIKETQAKRLIARPGRLH</sequence>
<dbReference type="InterPro" id="IPR006295">
    <property type="entry name" value="DNA_primase_DnaG"/>
</dbReference>
<dbReference type="Gene3D" id="3.90.980.10">
    <property type="entry name" value="DNA primase, catalytic core, N-terminal domain"/>
    <property type="match status" value="1"/>
</dbReference>
<dbReference type="CDD" id="cd03364">
    <property type="entry name" value="TOPRIM_DnaG_primases"/>
    <property type="match status" value="1"/>
</dbReference>
<dbReference type="NCBIfam" id="TIGR01391">
    <property type="entry name" value="dnaG"/>
    <property type="match status" value="1"/>
</dbReference>
<dbReference type="Pfam" id="PF08275">
    <property type="entry name" value="DNAG_N"/>
    <property type="match status" value="1"/>
</dbReference>
<keyword evidence="7 12" id="KW-0863">Zinc-finger</keyword>
<dbReference type="EC" id="2.7.7.101" evidence="12"/>
<proteinExistence type="inferred from homology"/>
<dbReference type="PROSITE" id="PS50880">
    <property type="entry name" value="TOPRIM"/>
    <property type="match status" value="1"/>
</dbReference>
<dbReference type="SUPFAM" id="SSF57783">
    <property type="entry name" value="Zinc beta-ribbon"/>
    <property type="match status" value="1"/>
</dbReference>
<evidence type="ECO:0000256" key="7">
    <source>
        <dbReference type="ARBA" id="ARBA00022771"/>
    </source>
</evidence>
<name>A0A4P7XDL1_9ALTE</name>
<dbReference type="GO" id="GO:0008270">
    <property type="term" value="F:zinc ion binding"/>
    <property type="evidence" value="ECO:0007669"/>
    <property type="project" value="UniProtKB-UniRule"/>
</dbReference>
<keyword evidence="15" id="KW-1185">Reference proteome</keyword>
<dbReference type="InterPro" id="IPR036977">
    <property type="entry name" value="DNA_primase_Znf_CHC2"/>
</dbReference>
<dbReference type="SMART" id="SM00400">
    <property type="entry name" value="ZnF_CHCC"/>
    <property type="match status" value="1"/>
</dbReference>
<dbReference type="Pfam" id="PF13155">
    <property type="entry name" value="Toprim_2"/>
    <property type="match status" value="1"/>
</dbReference>
<dbReference type="GO" id="GO:0006269">
    <property type="term" value="P:DNA replication, synthesis of primer"/>
    <property type="evidence" value="ECO:0007669"/>
    <property type="project" value="UniProtKB-UniRule"/>
</dbReference>
<keyword evidence="4 12" id="KW-0548">Nucleotidyltransferase</keyword>
<evidence type="ECO:0000313" key="15">
    <source>
        <dbReference type="Proteomes" id="UP000298049"/>
    </source>
</evidence>
<evidence type="ECO:0000256" key="4">
    <source>
        <dbReference type="ARBA" id="ARBA00022695"/>
    </source>
</evidence>
<reference evidence="14 15" key="1">
    <citation type="submission" date="2018-07" db="EMBL/GenBank/DDBJ databases">
        <title>Marsedoiliclastica nanhaica gen. nov. sp. nov., a novel marine hydrocarbonoclastic bacterium isolated from an in-situ enriched hydrocarbon-degrading consortium in deep-sea sediment.</title>
        <authorList>
            <person name="Dong C."/>
            <person name="Ma T."/>
            <person name="Liu R."/>
            <person name="Shao Z."/>
        </authorList>
    </citation>
    <scope>NUCLEOTIDE SEQUENCE [LARGE SCALE GENOMIC DNA]</scope>
    <source>
        <strain evidence="15">soil36-7</strain>
    </source>
</reference>
<dbReference type="InterPro" id="IPR034151">
    <property type="entry name" value="TOPRIM_DnaG_bac"/>
</dbReference>
<keyword evidence="10 12" id="KW-0238">DNA-binding</keyword>
<evidence type="ECO:0000256" key="10">
    <source>
        <dbReference type="ARBA" id="ARBA00023125"/>
    </source>
</evidence>
<dbReference type="GO" id="GO:0003677">
    <property type="term" value="F:DNA binding"/>
    <property type="evidence" value="ECO:0007669"/>
    <property type="project" value="UniProtKB-KW"/>
</dbReference>
<keyword evidence="3 12" id="KW-0808">Transferase</keyword>
<dbReference type="PANTHER" id="PTHR30313:SF2">
    <property type="entry name" value="DNA PRIMASE"/>
    <property type="match status" value="1"/>
</dbReference>
<dbReference type="PANTHER" id="PTHR30313">
    <property type="entry name" value="DNA PRIMASE"/>
    <property type="match status" value="1"/>
</dbReference>
<comment type="similarity">
    <text evidence="12">Belongs to the DnaG primase family.</text>
</comment>
<dbReference type="SMART" id="SM00493">
    <property type="entry name" value="TOPRIM"/>
    <property type="match status" value="1"/>
</dbReference>
<dbReference type="Proteomes" id="UP000298049">
    <property type="component" value="Chromosome"/>
</dbReference>
<dbReference type="KEGG" id="hmi:soil367_02500"/>
<evidence type="ECO:0000256" key="11">
    <source>
        <dbReference type="ARBA" id="ARBA00023163"/>
    </source>
</evidence>
<comment type="function">
    <text evidence="12">RNA polymerase that catalyzes the synthesis of short RNA molecules used as primers for DNA polymerase during DNA replication.</text>
</comment>
<dbReference type="GO" id="GO:1990077">
    <property type="term" value="C:primosome complex"/>
    <property type="evidence" value="ECO:0007669"/>
    <property type="project" value="UniProtKB-KW"/>
</dbReference>
<organism evidence="14 15">
    <name type="scientific">Hydrocarboniclastica marina</name>
    <dbReference type="NCBI Taxonomy" id="2259620"/>
    <lineage>
        <taxon>Bacteria</taxon>
        <taxon>Pseudomonadati</taxon>
        <taxon>Pseudomonadota</taxon>
        <taxon>Gammaproteobacteria</taxon>
        <taxon>Alteromonadales</taxon>
        <taxon>Alteromonadaceae</taxon>
        <taxon>Hydrocarboniclastica</taxon>
    </lineage>
</organism>
<evidence type="ECO:0000256" key="3">
    <source>
        <dbReference type="ARBA" id="ARBA00022679"/>
    </source>
</evidence>
<keyword evidence="1 12" id="KW-0240">DNA-directed RNA polymerase</keyword>
<dbReference type="GO" id="GO:0000428">
    <property type="term" value="C:DNA-directed RNA polymerase complex"/>
    <property type="evidence" value="ECO:0007669"/>
    <property type="project" value="UniProtKB-KW"/>
</dbReference>
<dbReference type="OrthoDB" id="9803773at2"/>
<evidence type="ECO:0000256" key="5">
    <source>
        <dbReference type="ARBA" id="ARBA00022705"/>
    </source>
</evidence>
<keyword evidence="8 12" id="KW-0862">Zinc</keyword>
<dbReference type="GO" id="GO:0005737">
    <property type="term" value="C:cytoplasm"/>
    <property type="evidence" value="ECO:0007669"/>
    <property type="project" value="TreeGrafter"/>
</dbReference>
<dbReference type="InterPro" id="IPR030846">
    <property type="entry name" value="DnaG_bac"/>
</dbReference>
<dbReference type="InterPro" id="IPR002694">
    <property type="entry name" value="Znf_CHC2"/>
</dbReference>
<keyword evidence="2 12" id="KW-0639">Primosome</keyword>
<dbReference type="SUPFAM" id="SSF56731">
    <property type="entry name" value="DNA primase core"/>
    <property type="match status" value="1"/>
</dbReference>
<dbReference type="InterPro" id="IPR037068">
    <property type="entry name" value="DNA_primase_core_N_sf"/>
</dbReference>
<gene>
    <name evidence="12" type="primary">dnaG</name>
    <name evidence="14" type="ORF">soil367_02500</name>
</gene>
<feature type="domain" description="Toprim" evidence="13">
    <location>
        <begin position="254"/>
        <end position="335"/>
    </location>
</feature>
<dbReference type="Gene3D" id="3.90.580.10">
    <property type="entry name" value="Zinc finger, CHC2-type domain"/>
    <property type="match status" value="1"/>
</dbReference>
<dbReference type="InterPro" id="IPR013264">
    <property type="entry name" value="DNAG_N"/>
</dbReference>
<accession>A0A4P7XDL1</accession>
<keyword evidence="9" id="KW-0460">Magnesium</keyword>
<evidence type="ECO:0000256" key="9">
    <source>
        <dbReference type="ARBA" id="ARBA00022842"/>
    </source>
</evidence>
<comment type="subunit">
    <text evidence="12">Monomer. Interacts with DnaB.</text>
</comment>
<dbReference type="FunFam" id="3.90.580.10:FF:000001">
    <property type="entry name" value="DNA primase"/>
    <property type="match status" value="1"/>
</dbReference>
<dbReference type="Gene3D" id="1.20.50.20">
    <property type="entry name" value="DnaG, RNA polymerase domain, helical bundle"/>
    <property type="match status" value="1"/>
</dbReference>
<dbReference type="HAMAP" id="MF_00974">
    <property type="entry name" value="DNA_primase_DnaG"/>
    <property type="match status" value="1"/>
</dbReference>
<dbReference type="InterPro" id="IPR006171">
    <property type="entry name" value="TOPRIM_dom"/>
</dbReference>
<feature type="zinc finger region" description="CHC2-type" evidence="12">
    <location>
        <begin position="40"/>
        <end position="64"/>
    </location>
</feature>
<dbReference type="EMBL" id="CP031093">
    <property type="protein sequence ID" value="QCF24906.1"/>
    <property type="molecule type" value="Genomic_DNA"/>
</dbReference>
<protein>
    <recommendedName>
        <fullName evidence="12">DNA primase</fullName>
        <ecNumber evidence="12">2.7.7.101</ecNumber>
    </recommendedName>
</protein>
<dbReference type="Pfam" id="PF01807">
    <property type="entry name" value="Zn_ribbon_DnaG"/>
    <property type="match status" value="1"/>
</dbReference>
<evidence type="ECO:0000256" key="6">
    <source>
        <dbReference type="ARBA" id="ARBA00022723"/>
    </source>
</evidence>
<comment type="domain">
    <text evidence="12">Contains an N-terminal zinc-binding domain, a central core domain that contains the primase activity, and a C-terminal DnaB-binding domain.</text>
</comment>
<evidence type="ECO:0000256" key="8">
    <source>
        <dbReference type="ARBA" id="ARBA00022833"/>
    </source>
</evidence>
<dbReference type="FunFam" id="3.40.1360.10:FF:000002">
    <property type="entry name" value="DNA primase"/>
    <property type="match status" value="1"/>
</dbReference>
<evidence type="ECO:0000256" key="1">
    <source>
        <dbReference type="ARBA" id="ARBA00022478"/>
    </source>
</evidence>
<comment type="catalytic activity">
    <reaction evidence="12">
        <text>ssDNA + n NTP = ssDNA/pppN(pN)n-1 hybrid + (n-1) diphosphate.</text>
        <dbReference type="EC" id="2.7.7.101"/>
    </reaction>
</comment>
<keyword evidence="5 12" id="KW-0235">DNA replication</keyword>
<comment type="cofactor">
    <cofactor evidence="12">
        <name>Zn(2+)</name>
        <dbReference type="ChEBI" id="CHEBI:29105"/>
    </cofactor>
    <text evidence="12">Binds 1 zinc ion per monomer.</text>
</comment>
<evidence type="ECO:0000256" key="2">
    <source>
        <dbReference type="ARBA" id="ARBA00022515"/>
    </source>
</evidence>